<keyword evidence="2" id="KW-1185">Reference proteome</keyword>
<name>A0A7U7GCL4_9GAMM</name>
<comment type="caution">
    <text evidence="1">The sequence shown here is derived from an EMBL/GenBank/DDBJ whole genome shotgun (WGS) entry which is preliminary data.</text>
</comment>
<accession>A0A7U7GCL4</accession>
<sequence>MLHRHLNHQQWTLAAMDDCIARGKRRDWVDLRQAVLADRAMLEKVLQVCRAHVAEIYAQRYHFWMHYAERHLA</sequence>
<evidence type="ECO:0000313" key="2">
    <source>
        <dbReference type="Proteomes" id="UP000019184"/>
    </source>
</evidence>
<proteinExistence type="predicted"/>
<evidence type="ECO:0000313" key="1">
    <source>
        <dbReference type="EMBL" id="CDH45672.1"/>
    </source>
</evidence>
<gene>
    <name evidence="1" type="ORF">BN874_2770005</name>
</gene>
<organism evidence="1 2">
    <name type="scientific">Candidatus Contendobacter odensis Run_B_J11</name>
    <dbReference type="NCBI Taxonomy" id="1400861"/>
    <lineage>
        <taxon>Bacteria</taxon>
        <taxon>Pseudomonadati</taxon>
        <taxon>Pseudomonadota</taxon>
        <taxon>Gammaproteobacteria</taxon>
        <taxon>Candidatus Competibacteraceae</taxon>
        <taxon>Candidatus Contendibacter</taxon>
    </lineage>
</organism>
<protein>
    <submittedName>
        <fullName evidence="1">Uncharacterized protein</fullName>
    </submittedName>
</protein>
<dbReference type="EMBL" id="CBTK010000198">
    <property type="protein sequence ID" value="CDH45672.1"/>
    <property type="molecule type" value="Genomic_DNA"/>
</dbReference>
<dbReference type="Proteomes" id="UP000019184">
    <property type="component" value="Unassembled WGS sequence"/>
</dbReference>
<reference evidence="1 2" key="1">
    <citation type="journal article" date="2014" name="ISME J.">
        <title>Candidatus Competibacter-lineage genomes retrieved from metagenomes reveal functional metabolic diversity.</title>
        <authorList>
            <person name="McIlroy S.J."/>
            <person name="Albertsen M."/>
            <person name="Andresen E.K."/>
            <person name="Saunders A.M."/>
            <person name="Kristiansen R."/>
            <person name="Stokholm-Bjerregaard M."/>
            <person name="Nielsen K.L."/>
            <person name="Nielsen P.H."/>
        </authorList>
    </citation>
    <scope>NUCLEOTIDE SEQUENCE [LARGE SCALE GENOMIC DNA]</scope>
    <source>
        <strain evidence="1 2">Run_B_J11</strain>
    </source>
</reference>
<dbReference type="AlphaFoldDB" id="A0A7U7GCL4"/>
<dbReference type="OrthoDB" id="5771238at2"/>